<dbReference type="CDD" id="cd03255">
    <property type="entry name" value="ABC_MJ0796_LolCDE_FtsE"/>
    <property type="match status" value="1"/>
</dbReference>
<evidence type="ECO:0000256" key="1">
    <source>
        <dbReference type="ARBA" id="ARBA00004429"/>
    </source>
</evidence>
<dbReference type="EC" id="3.6.3.-" evidence="7"/>
<dbReference type="GO" id="GO:0016887">
    <property type="term" value="F:ATP hydrolysis activity"/>
    <property type="evidence" value="ECO:0007669"/>
    <property type="project" value="InterPro"/>
</dbReference>
<dbReference type="AlphaFoldDB" id="A0A1W6KAT9"/>
<protein>
    <submittedName>
        <fullName evidence="7">Lipoprotein-releasing system ATP-binding protein LolD</fullName>
        <ecNumber evidence="7">3.6.3.-</ecNumber>
    </submittedName>
</protein>
<evidence type="ECO:0000313" key="7">
    <source>
        <dbReference type="EMBL" id="ARM84540.1"/>
    </source>
</evidence>
<reference evidence="7 8" key="1">
    <citation type="submission" date="2017-04" db="EMBL/GenBank/DDBJ databases">
        <title>Genome Sequence of Marinobacter salarius strain SMR5 Isolated from a culture of the Diatom Skeletonema marinoi.</title>
        <authorList>
            <person name="Topel M."/>
            <person name="Pinder M.I.M."/>
            <person name="Johansson O.N."/>
            <person name="Kourtchenko O."/>
            <person name="Godhe A."/>
            <person name="Clarke A.K."/>
        </authorList>
    </citation>
    <scope>NUCLEOTIDE SEQUENCE [LARGE SCALE GENOMIC DNA]</scope>
    <source>
        <strain evidence="7 8">SMR5</strain>
    </source>
</reference>
<dbReference type="FunFam" id="3.40.50.300:FF:000032">
    <property type="entry name" value="Export ABC transporter ATP-binding protein"/>
    <property type="match status" value="1"/>
</dbReference>
<evidence type="ECO:0000256" key="3">
    <source>
        <dbReference type="ARBA" id="ARBA00022741"/>
    </source>
</evidence>
<comment type="similarity">
    <text evidence="5">Belongs to the ABC transporter superfamily. Macrolide exporter (TC 3.A.1.122) family.</text>
</comment>
<dbReference type="SUPFAM" id="SSF52540">
    <property type="entry name" value="P-loop containing nucleoside triphosphate hydrolases"/>
    <property type="match status" value="1"/>
</dbReference>
<accession>A0A1W6KAT9</accession>
<name>A0A1W6KAT9_9GAMM</name>
<dbReference type="GO" id="GO:0022857">
    <property type="term" value="F:transmembrane transporter activity"/>
    <property type="evidence" value="ECO:0007669"/>
    <property type="project" value="TreeGrafter"/>
</dbReference>
<dbReference type="GO" id="GO:0005886">
    <property type="term" value="C:plasma membrane"/>
    <property type="evidence" value="ECO:0007669"/>
    <property type="project" value="UniProtKB-SubCell"/>
</dbReference>
<dbReference type="Proteomes" id="UP000193100">
    <property type="component" value="Chromosome"/>
</dbReference>
<sequence>MTLNHCQSFSSFCAAARYRHNCRASYILLLKKKGAFVSTSVQISDINLTYPTESGTVAVLNNASLTIPPGDTLAITGPSGSGKTSLLLLLSGLQRPTSGEILVGNQRLSEMDANALADWRSEHLGIIFQSFHLLPGLTALGNVSLPLEIAGQSDAREQALSMLEAVGLTHRLQHYPGQLSGGEQQRVAIARALVHQPSLLLGDEPTGNLDHATGEKVLSLLFDLHKESKSTLVLVTHDERVAERCQHRVRMDGGRLYEA</sequence>
<organism evidence="7 8">
    <name type="scientific">Marinobacter salarius</name>
    <dbReference type="NCBI Taxonomy" id="1420917"/>
    <lineage>
        <taxon>Bacteria</taxon>
        <taxon>Pseudomonadati</taxon>
        <taxon>Pseudomonadota</taxon>
        <taxon>Gammaproteobacteria</taxon>
        <taxon>Pseudomonadales</taxon>
        <taxon>Marinobacteraceae</taxon>
        <taxon>Marinobacter</taxon>
    </lineage>
</organism>
<dbReference type="InterPro" id="IPR017871">
    <property type="entry name" value="ABC_transporter-like_CS"/>
</dbReference>
<dbReference type="EMBL" id="CP020931">
    <property type="protein sequence ID" value="ARM84540.1"/>
    <property type="molecule type" value="Genomic_DNA"/>
</dbReference>
<feature type="domain" description="ABC transporter" evidence="6">
    <location>
        <begin position="41"/>
        <end position="259"/>
    </location>
</feature>
<dbReference type="PROSITE" id="PS50893">
    <property type="entry name" value="ABC_TRANSPORTER_2"/>
    <property type="match status" value="1"/>
</dbReference>
<evidence type="ECO:0000313" key="8">
    <source>
        <dbReference type="Proteomes" id="UP000193100"/>
    </source>
</evidence>
<evidence type="ECO:0000256" key="5">
    <source>
        <dbReference type="ARBA" id="ARBA00038388"/>
    </source>
</evidence>
<evidence type="ECO:0000256" key="4">
    <source>
        <dbReference type="ARBA" id="ARBA00022840"/>
    </source>
</evidence>
<keyword evidence="2" id="KW-0813">Transport</keyword>
<dbReference type="InterPro" id="IPR017911">
    <property type="entry name" value="MacB-like_ATP-bd"/>
</dbReference>
<keyword evidence="7" id="KW-0449">Lipoprotein</keyword>
<comment type="subcellular location">
    <subcellularLocation>
        <location evidence="1">Cell inner membrane</location>
        <topology evidence="1">Multi-pass membrane protein</topology>
    </subcellularLocation>
</comment>
<dbReference type="InterPro" id="IPR003593">
    <property type="entry name" value="AAA+_ATPase"/>
</dbReference>
<keyword evidence="3" id="KW-0547">Nucleotide-binding</keyword>
<proteinExistence type="inferred from homology"/>
<dbReference type="PROSITE" id="PS00211">
    <property type="entry name" value="ABC_TRANSPORTER_1"/>
    <property type="match status" value="1"/>
</dbReference>
<dbReference type="InterPro" id="IPR027417">
    <property type="entry name" value="P-loop_NTPase"/>
</dbReference>
<dbReference type="Gene3D" id="3.40.50.300">
    <property type="entry name" value="P-loop containing nucleotide triphosphate hydrolases"/>
    <property type="match status" value="1"/>
</dbReference>
<keyword evidence="7" id="KW-0378">Hydrolase</keyword>
<dbReference type="GO" id="GO:1902495">
    <property type="term" value="C:transmembrane transporter complex"/>
    <property type="evidence" value="ECO:0007669"/>
    <property type="project" value="UniProtKB-ARBA"/>
</dbReference>
<gene>
    <name evidence="7" type="primary">lolD</name>
    <name evidence="7" type="ORF">MARSALSMR5_02477</name>
</gene>
<keyword evidence="4 7" id="KW-0067">ATP-binding</keyword>
<evidence type="ECO:0000256" key="2">
    <source>
        <dbReference type="ARBA" id="ARBA00022448"/>
    </source>
</evidence>
<dbReference type="SMART" id="SM00382">
    <property type="entry name" value="AAA"/>
    <property type="match status" value="1"/>
</dbReference>
<dbReference type="Pfam" id="PF00005">
    <property type="entry name" value="ABC_tran"/>
    <property type="match status" value="1"/>
</dbReference>
<dbReference type="InterPro" id="IPR003439">
    <property type="entry name" value="ABC_transporter-like_ATP-bd"/>
</dbReference>
<evidence type="ECO:0000259" key="6">
    <source>
        <dbReference type="PROSITE" id="PS50893"/>
    </source>
</evidence>
<dbReference type="GO" id="GO:0005524">
    <property type="term" value="F:ATP binding"/>
    <property type="evidence" value="ECO:0007669"/>
    <property type="project" value="UniProtKB-KW"/>
</dbReference>
<dbReference type="InterPro" id="IPR015854">
    <property type="entry name" value="ABC_transpr_LolD-like"/>
</dbReference>
<dbReference type="PANTHER" id="PTHR24220">
    <property type="entry name" value="IMPORT ATP-BINDING PROTEIN"/>
    <property type="match status" value="1"/>
</dbReference>